<evidence type="ECO:0000259" key="1">
    <source>
        <dbReference type="PROSITE" id="PS50878"/>
    </source>
</evidence>
<dbReference type="PANTHER" id="PTHR19446">
    <property type="entry name" value="REVERSE TRANSCRIPTASES"/>
    <property type="match status" value="1"/>
</dbReference>
<sequence>MAKQPFESGELKAGKGEVEKYLKEMHSDPNREVRLEQFEQLIEPEEPNQPFDEAPPKYKEVVDIVKKARAASAPGPNGEENSEVLKQFRTISLLNVEGKICLAVLARRMTNYMLGNQYIDIAVQKGGVPGVSGCIEHTSVLTQIIREAKESKGELAVIWLDLANAFGTVPHKLVELTLERYHVPGKSKALLKDYFDNLLLRFTVKDFTTAWQRLEVGIVTGCTISVILFAAAMNMIVKSVEKKSRGPWMKSGVRQPPGRAFMDDMTITTKTVIEAKWTLQELETAITWARMKVKPSKSRSLVIKNGKVKEERFKIGNEIIPTVSEKPVKCLGKFFNDSLSDKQNVRETCKQLDDWMKTVDKSGLPGKYKAWIYQHGILPRLLWPLLVYDVPMTTVEGMETTANSHLRRWLGVPRSFSSIGLYSTGSKLQLPLQSITEEFKVTKVRQHLMLRDSKDEKVRTARVEIRTGRKWSTRKTIGEAESRLRHSEIVGRVAIGRQGLDVTPTDKWGTASAEGKRHLVQREVRTMEEEARMVKAVGLKKQGRWLNWEGVRPVKLGWNDIWKMEPSRLQFKLKSVYDVLPSPTNLATWGLSDDPNCVLCGKPANLEHILSACSESLKDGRYTWRHDKVLAVLADTLERNVKKPRTTKGGLKFVNFVKEGETGPRAGVEGKGLLGTSTDWKMRVDLKQRMEFPSEIAVTNKRPDIVIWSAKTKQAVLLELTVPWEERIEEAYERKNLKYQELVKNCQENGWKIWFFAVEVGCRGFVGQSMWRALRAIGITGADRRKLIGCLSRETETASLWLWRRRADKWKTSS</sequence>
<dbReference type="PROSITE" id="PS50878">
    <property type="entry name" value="RT_POL"/>
    <property type="match status" value="1"/>
</dbReference>
<proteinExistence type="predicted"/>
<dbReference type="RefSeq" id="XP_022294853.1">
    <property type="nucleotide sequence ID" value="XM_022439145.1"/>
</dbReference>
<protein>
    <submittedName>
        <fullName evidence="3">Uncharacterized protein LOC111104966</fullName>
    </submittedName>
</protein>
<accession>A0A8B8AVY1</accession>
<gene>
    <name evidence="3" type="primary">LOC111104966</name>
</gene>
<keyword evidence="2" id="KW-1185">Reference proteome</keyword>
<dbReference type="OrthoDB" id="6114255at2759"/>
<feature type="domain" description="Reverse transcriptase" evidence="1">
    <location>
        <begin position="45"/>
        <end position="319"/>
    </location>
</feature>
<dbReference type="KEGG" id="cvn:111104966"/>
<dbReference type="InterPro" id="IPR000477">
    <property type="entry name" value="RT_dom"/>
</dbReference>
<reference evidence="3" key="1">
    <citation type="submission" date="2025-08" db="UniProtKB">
        <authorList>
            <consortium name="RefSeq"/>
        </authorList>
    </citation>
    <scope>IDENTIFICATION</scope>
    <source>
        <tissue evidence="3">Whole sample</tissue>
    </source>
</reference>
<name>A0A8B8AVY1_CRAVI</name>
<organism evidence="2 3">
    <name type="scientific">Crassostrea virginica</name>
    <name type="common">Eastern oyster</name>
    <dbReference type="NCBI Taxonomy" id="6565"/>
    <lineage>
        <taxon>Eukaryota</taxon>
        <taxon>Metazoa</taxon>
        <taxon>Spiralia</taxon>
        <taxon>Lophotrochozoa</taxon>
        <taxon>Mollusca</taxon>
        <taxon>Bivalvia</taxon>
        <taxon>Autobranchia</taxon>
        <taxon>Pteriomorphia</taxon>
        <taxon>Ostreida</taxon>
        <taxon>Ostreoidea</taxon>
        <taxon>Ostreidae</taxon>
        <taxon>Crassostrea</taxon>
    </lineage>
</organism>
<evidence type="ECO:0000313" key="2">
    <source>
        <dbReference type="Proteomes" id="UP000694844"/>
    </source>
</evidence>
<dbReference type="Proteomes" id="UP000694844">
    <property type="component" value="Chromosome 7"/>
</dbReference>
<dbReference type="AlphaFoldDB" id="A0A8B8AVY1"/>
<dbReference type="GeneID" id="111104966"/>
<evidence type="ECO:0000313" key="3">
    <source>
        <dbReference type="RefSeq" id="XP_022294853.1"/>
    </source>
</evidence>
<dbReference type="Pfam" id="PF00078">
    <property type="entry name" value="RVT_1"/>
    <property type="match status" value="1"/>
</dbReference>
<dbReference type="CDD" id="cd01650">
    <property type="entry name" value="RT_nLTR_like"/>
    <property type="match status" value="1"/>
</dbReference>